<comment type="caution">
    <text evidence="1">The sequence shown here is derived from an EMBL/GenBank/DDBJ whole genome shotgun (WGS) entry which is preliminary data.</text>
</comment>
<evidence type="ECO:0000313" key="1">
    <source>
        <dbReference type="EMBL" id="KAJ3555534.1"/>
    </source>
</evidence>
<evidence type="ECO:0000313" key="2">
    <source>
        <dbReference type="Proteomes" id="UP001148662"/>
    </source>
</evidence>
<dbReference type="Proteomes" id="UP001148662">
    <property type="component" value="Unassembled WGS sequence"/>
</dbReference>
<reference evidence="1" key="1">
    <citation type="submission" date="2022-07" db="EMBL/GenBank/DDBJ databases">
        <title>Genome Sequence of Phlebia brevispora.</title>
        <authorList>
            <person name="Buettner E."/>
        </authorList>
    </citation>
    <scope>NUCLEOTIDE SEQUENCE</scope>
    <source>
        <strain evidence="1">MPL23</strain>
    </source>
</reference>
<proteinExistence type="predicted"/>
<name>A0ACC1T915_9APHY</name>
<sequence>MVDLAMEATVPNALKAAWSIWSSASRLYGSVKCRRRELEAFLEYCQDVLQQVADYTVKNYVTSDIRDAITHVEDAFESVKDFVTLVAEKGFLWSLMNAARLDGESGECERGLERIYGLLPREMLIPKEREVRQAQEYDQRSLEQIIASCKNGDELLLAIQKQERVQRTGEEIFVALRRYAQSHPSRGNVRPEDTFIHKASEMLGVLYDVGEDVVFKRFIISSLEVDFNVNHPIGQGASGKVYEGTWNGATVAIKRMHAEDGQMLSREQRQEFHHELRTWSELRHPNVLPFYGACLEAEIPFLLMKYCSFGTMDRYLPNHLDADRMKLAHSVAAGLAYLHSQNIIHADIKGPNVLIGDDHDALLSDFGLALRLHEYRSQTSFSIKMDRRRGTLVFMAPEVLQGTTKPNEAADVYSLGLTIWQMFSDGKVPYANFWDSNRLIERVVDDGYREARPARMTEDYVWDLLQRCWAAKPEDRPTAQDVLRVLARSRVRTTHTARTNLFTNAVFERKDGSAASSNSAGVSNASSNPIQKTVMPGDLAQSDDHDAQMSMMTLRSELTLVSDVKGSDTVYKGRDETYKGPSDNGTSAIGDSVSRSEDHLKLGQNTTKQYPTPSAPVGPFWPYPP</sequence>
<gene>
    <name evidence="1" type="ORF">NM688_g2523</name>
</gene>
<protein>
    <submittedName>
        <fullName evidence="1">Uncharacterized protein</fullName>
    </submittedName>
</protein>
<accession>A0ACC1T915</accession>
<keyword evidence="2" id="KW-1185">Reference proteome</keyword>
<organism evidence="1 2">
    <name type="scientific">Phlebia brevispora</name>
    <dbReference type="NCBI Taxonomy" id="194682"/>
    <lineage>
        <taxon>Eukaryota</taxon>
        <taxon>Fungi</taxon>
        <taxon>Dikarya</taxon>
        <taxon>Basidiomycota</taxon>
        <taxon>Agaricomycotina</taxon>
        <taxon>Agaricomycetes</taxon>
        <taxon>Polyporales</taxon>
        <taxon>Meruliaceae</taxon>
        <taxon>Phlebia</taxon>
    </lineage>
</organism>
<dbReference type="EMBL" id="JANHOG010000322">
    <property type="protein sequence ID" value="KAJ3555534.1"/>
    <property type="molecule type" value="Genomic_DNA"/>
</dbReference>